<comment type="caution">
    <text evidence="13">The sequence shown here is derived from an EMBL/GenBank/DDBJ whole genome shotgun (WGS) entry which is preliminary data.</text>
</comment>
<dbReference type="GO" id="GO:0003941">
    <property type="term" value="F:L-serine ammonia-lyase activity"/>
    <property type="evidence" value="ECO:0007669"/>
    <property type="project" value="UniProtKB-EC"/>
</dbReference>
<keyword evidence="6 11" id="KW-0479">Metal-binding</keyword>
<comment type="similarity">
    <text evidence="3 11">Belongs to the iron-sulfur dependent L-serine dehydratase family.</text>
</comment>
<dbReference type="PANTHER" id="PTHR30182">
    <property type="entry name" value="L-SERINE DEHYDRATASE"/>
    <property type="match status" value="1"/>
</dbReference>
<evidence type="ECO:0000256" key="5">
    <source>
        <dbReference type="ARBA" id="ARBA00022485"/>
    </source>
</evidence>
<evidence type="ECO:0000256" key="10">
    <source>
        <dbReference type="ARBA" id="ARBA00049406"/>
    </source>
</evidence>
<comment type="pathway">
    <text evidence="2">Carbohydrate biosynthesis; gluconeogenesis.</text>
</comment>
<protein>
    <recommendedName>
        <fullName evidence="11">L-serine dehydratase</fullName>
        <ecNumber evidence="11">4.3.1.17</ecNumber>
    </recommendedName>
</protein>
<name>A0ABS1IZC9_9FIRM</name>
<evidence type="ECO:0000256" key="1">
    <source>
        <dbReference type="ARBA" id="ARBA00001966"/>
    </source>
</evidence>
<sequence length="287" mass="30234">MYDSLEEIVSVCEKENISFPDLIIREDAADADITIEEEIGKMRVMWQAILDGARNYDPKLKSRSGLVGGDGYKMQAYRESNTTICGDYMGRVIQAAIETSESNACMKRIVAAPTAGSCGVLPAVLVPFYDEYKVSDDEMVKALFVAAGVGEVVARRASISGAEGGCQAEMGTAAAMGAAALVYLKGGSPMQMITASGMAIQNLLGLVCDPVAGLVEVPCVKRNVIGAVNACSAADVALAGISVRIPPDQIIDAMKDVGDSLNSRFKETARGGLAITPEGIKIRELVK</sequence>
<keyword evidence="7 11" id="KW-0408">Iron</keyword>
<keyword evidence="14" id="KW-1185">Reference proteome</keyword>
<dbReference type="InterPro" id="IPR005130">
    <property type="entry name" value="Ser_deHydtase-like_asu"/>
</dbReference>
<evidence type="ECO:0000313" key="14">
    <source>
        <dbReference type="Proteomes" id="UP000604730"/>
    </source>
</evidence>
<dbReference type="Pfam" id="PF03313">
    <property type="entry name" value="SDH_alpha"/>
    <property type="match status" value="1"/>
</dbReference>
<gene>
    <name evidence="13" type="primary">sdaAA</name>
    <name evidence="13" type="ORF">JJN12_04775</name>
</gene>
<evidence type="ECO:0000256" key="6">
    <source>
        <dbReference type="ARBA" id="ARBA00022723"/>
    </source>
</evidence>
<comment type="catalytic activity">
    <reaction evidence="10 11">
        <text>L-serine = pyruvate + NH4(+)</text>
        <dbReference type="Rhea" id="RHEA:19169"/>
        <dbReference type="ChEBI" id="CHEBI:15361"/>
        <dbReference type="ChEBI" id="CHEBI:28938"/>
        <dbReference type="ChEBI" id="CHEBI:33384"/>
        <dbReference type="EC" id="4.3.1.17"/>
    </reaction>
</comment>
<feature type="domain" description="Serine dehydratase-like alpha subunit" evidence="12">
    <location>
        <begin position="16"/>
        <end position="274"/>
    </location>
</feature>
<evidence type="ECO:0000313" key="13">
    <source>
        <dbReference type="EMBL" id="MBK5897100.1"/>
    </source>
</evidence>
<evidence type="ECO:0000256" key="4">
    <source>
        <dbReference type="ARBA" id="ARBA00022432"/>
    </source>
</evidence>
<proteinExistence type="inferred from homology"/>
<dbReference type="EC" id="4.3.1.17" evidence="11"/>
<keyword evidence="8 11" id="KW-0411">Iron-sulfur</keyword>
<evidence type="ECO:0000256" key="7">
    <source>
        <dbReference type="ARBA" id="ARBA00023004"/>
    </source>
</evidence>
<dbReference type="InterPro" id="IPR004642">
    <property type="entry name" value="Ser_deHydtase_asu"/>
</dbReference>
<dbReference type="Proteomes" id="UP000604730">
    <property type="component" value="Unassembled WGS sequence"/>
</dbReference>
<evidence type="ECO:0000256" key="9">
    <source>
        <dbReference type="ARBA" id="ARBA00023239"/>
    </source>
</evidence>
<dbReference type="PANTHER" id="PTHR30182:SF1">
    <property type="entry name" value="L-SERINE DEHYDRATASE 1"/>
    <property type="match status" value="1"/>
</dbReference>
<evidence type="ECO:0000256" key="3">
    <source>
        <dbReference type="ARBA" id="ARBA00008636"/>
    </source>
</evidence>
<keyword evidence="4 11" id="KW-0312">Gluconeogenesis</keyword>
<keyword evidence="5 11" id="KW-0004">4Fe-4S</keyword>
<dbReference type="EMBL" id="JAEPRJ010000001">
    <property type="protein sequence ID" value="MBK5897100.1"/>
    <property type="molecule type" value="Genomic_DNA"/>
</dbReference>
<evidence type="ECO:0000256" key="11">
    <source>
        <dbReference type="RuleBase" id="RU366059"/>
    </source>
</evidence>
<evidence type="ECO:0000256" key="8">
    <source>
        <dbReference type="ARBA" id="ARBA00023014"/>
    </source>
</evidence>
<dbReference type="RefSeq" id="WP_208428607.1">
    <property type="nucleotide sequence ID" value="NZ_JAEPRJ010000001.1"/>
</dbReference>
<reference evidence="13 14" key="1">
    <citation type="submission" date="2021-01" db="EMBL/GenBank/DDBJ databases">
        <title>Isolation and description of Catonella massiliensis sp. nov., a novel Catonella species, isolated from a stable periodontitis subject.</title>
        <authorList>
            <person name="Antezack A."/>
            <person name="Boxberger M."/>
            <person name="La Scola B."/>
            <person name="Monnet-Corti V."/>
        </authorList>
    </citation>
    <scope>NUCLEOTIDE SEQUENCE [LARGE SCALE GENOMIC DNA]</scope>
    <source>
        <strain evidence="13 14">Marseille-Q4567</strain>
    </source>
</reference>
<comment type="cofactor">
    <cofactor evidence="1 11">
        <name>[4Fe-4S] cluster</name>
        <dbReference type="ChEBI" id="CHEBI:49883"/>
    </cofactor>
</comment>
<dbReference type="NCBIfam" id="TIGR00718">
    <property type="entry name" value="sda_alpha"/>
    <property type="match status" value="1"/>
</dbReference>
<accession>A0ABS1IZC9</accession>
<keyword evidence="9 11" id="KW-0456">Lyase</keyword>
<organism evidence="13 14">
    <name type="scientific">Catonella massiliensis</name>
    <dbReference type="NCBI Taxonomy" id="2799636"/>
    <lineage>
        <taxon>Bacteria</taxon>
        <taxon>Bacillati</taxon>
        <taxon>Bacillota</taxon>
        <taxon>Clostridia</taxon>
        <taxon>Lachnospirales</taxon>
        <taxon>Lachnospiraceae</taxon>
        <taxon>Catonella</taxon>
    </lineage>
</organism>
<evidence type="ECO:0000256" key="2">
    <source>
        <dbReference type="ARBA" id="ARBA00004742"/>
    </source>
</evidence>
<evidence type="ECO:0000259" key="12">
    <source>
        <dbReference type="Pfam" id="PF03313"/>
    </source>
</evidence>
<dbReference type="InterPro" id="IPR051318">
    <property type="entry name" value="Fe-S_L-Ser"/>
</dbReference>